<dbReference type="Pfam" id="PF00076">
    <property type="entry name" value="RRM_1"/>
    <property type="match status" value="1"/>
</dbReference>
<organism evidence="10 11">
    <name type="scientific">Lepidopterella palustris CBS 459.81</name>
    <dbReference type="NCBI Taxonomy" id="1314670"/>
    <lineage>
        <taxon>Eukaryota</taxon>
        <taxon>Fungi</taxon>
        <taxon>Dikarya</taxon>
        <taxon>Ascomycota</taxon>
        <taxon>Pezizomycotina</taxon>
        <taxon>Dothideomycetes</taxon>
        <taxon>Pleosporomycetidae</taxon>
        <taxon>Mytilinidiales</taxon>
        <taxon>Argynnaceae</taxon>
        <taxon>Lepidopterella</taxon>
    </lineage>
</organism>
<keyword evidence="6" id="KW-0539">Nucleus</keyword>
<dbReference type="PANTHER" id="PTHR23236:SF25">
    <property type="entry name" value="RNA-BINDING PROTEIN 34"/>
    <property type="match status" value="1"/>
</dbReference>
<comment type="subcellular location">
    <subcellularLocation>
        <location evidence="2">Nucleus</location>
        <location evidence="2">Nucleolus</location>
    </subcellularLocation>
</comment>
<dbReference type="EMBL" id="KV745114">
    <property type="protein sequence ID" value="OCK77612.1"/>
    <property type="molecule type" value="Genomic_DNA"/>
</dbReference>
<feature type="compositionally biased region" description="Basic and acidic residues" evidence="8">
    <location>
        <begin position="90"/>
        <end position="108"/>
    </location>
</feature>
<evidence type="ECO:0000256" key="4">
    <source>
        <dbReference type="ARBA" id="ARBA00015520"/>
    </source>
</evidence>
<feature type="region of interest" description="Disordered" evidence="8">
    <location>
        <begin position="1"/>
        <end position="24"/>
    </location>
</feature>
<protein>
    <recommendedName>
        <fullName evidence="4">Nucleolar protein 12</fullName>
    </recommendedName>
</protein>
<reference evidence="10 11" key="1">
    <citation type="journal article" date="2016" name="Nat. Commun.">
        <title>Ectomycorrhizal ecology is imprinted in the genome of the dominant symbiotic fungus Cenococcum geophilum.</title>
        <authorList>
            <consortium name="DOE Joint Genome Institute"/>
            <person name="Peter M."/>
            <person name="Kohler A."/>
            <person name="Ohm R.A."/>
            <person name="Kuo A."/>
            <person name="Krutzmann J."/>
            <person name="Morin E."/>
            <person name="Arend M."/>
            <person name="Barry K.W."/>
            <person name="Binder M."/>
            <person name="Choi C."/>
            <person name="Clum A."/>
            <person name="Copeland A."/>
            <person name="Grisel N."/>
            <person name="Haridas S."/>
            <person name="Kipfer T."/>
            <person name="LaButti K."/>
            <person name="Lindquist E."/>
            <person name="Lipzen A."/>
            <person name="Maire R."/>
            <person name="Meier B."/>
            <person name="Mihaltcheva S."/>
            <person name="Molinier V."/>
            <person name="Murat C."/>
            <person name="Poggeler S."/>
            <person name="Quandt C.A."/>
            <person name="Sperisen C."/>
            <person name="Tritt A."/>
            <person name="Tisserant E."/>
            <person name="Crous P.W."/>
            <person name="Henrissat B."/>
            <person name="Nehls U."/>
            <person name="Egli S."/>
            <person name="Spatafora J.W."/>
            <person name="Grigoriev I.V."/>
            <person name="Martin F.M."/>
        </authorList>
    </citation>
    <scope>NUCLEOTIDE SEQUENCE [LARGE SCALE GENOMIC DNA]</scope>
    <source>
        <strain evidence="10 11">CBS 459.81</strain>
    </source>
</reference>
<dbReference type="PROSITE" id="PS50102">
    <property type="entry name" value="RRM"/>
    <property type="match status" value="1"/>
</dbReference>
<gene>
    <name evidence="10" type="ORF">K432DRAFT_384551</name>
</gene>
<feature type="compositionally biased region" description="Basic and acidic residues" evidence="8">
    <location>
        <begin position="188"/>
        <end position="200"/>
    </location>
</feature>
<feature type="domain" description="RRM" evidence="9">
    <location>
        <begin position="355"/>
        <end position="459"/>
    </location>
</feature>
<dbReference type="SUPFAM" id="SSF54928">
    <property type="entry name" value="RNA-binding domain, RBD"/>
    <property type="match status" value="2"/>
</dbReference>
<dbReference type="GO" id="GO:0019843">
    <property type="term" value="F:rRNA binding"/>
    <property type="evidence" value="ECO:0007669"/>
    <property type="project" value="TreeGrafter"/>
</dbReference>
<evidence type="ECO:0000256" key="8">
    <source>
        <dbReference type="SAM" id="MobiDB-lite"/>
    </source>
</evidence>
<evidence type="ECO:0000313" key="10">
    <source>
        <dbReference type="EMBL" id="OCK77612.1"/>
    </source>
</evidence>
<accession>A0A8E2JCQ6</accession>
<proteinExistence type="inferred from homology"/>
<evidence type="ECO:0000313" key="11">
    <source>
        <dbReference type="Proteomes" id="UP000250266"/>
    </source>
</evidence>
<evidence type="ECO:0000256" key="1">
    <source>
        <dbReference type="ARBA" id="ARBA00002475"/>
    </source>
</evidence>
<dbReference type="GO" id="GO:0005730">
    <property type="term" value="C:nucleolus"/>
    <property type="evidence" value="ECO:0007669"/>
    <property type="project" value="UniProtKB-SubCell"/>
</dbReference>
<evidence type="ECO:0000256" key="3">
    <source>
        <dbReference type="ARBA" id="ARBA00007077"/>
    </source>
</evidence>
<name>A0A8E2JCQ6_9PEZI</name>
<comment type="function">
    <text evidence="1">Involved in pre-25S rRNA processing.</text>
</comment>
<dbReference type="Gene3D" id="3.30.70.330">
    <property type="match status" value="2"/>
</dbReference>
<feature type="region of interest" description="Disordered" evidence="8">
    <location>
        <begin position="41"/>
        <end position="231"/>
    </location>
</feature>
<sequence>MGKKQSNRVERPNPGSSQKTLPFVADTEAVDPALASLFASSLGPVKAPSKSRYQAVPQKPKMSADDEDDEDLSSIESANREDTDDEDLVEEGHGSLEGKSDNDIELEARAPQAEDSLRSVALESLANGRQDRPKNKRKRGSGEEELEDVYMRKLAREEAKEEAKMKSDMRKKRLKTTGSQGDSGDEDNSSKVDDHDKDATNSEDSVSEPADQESYSIPKHETMMPSTDAQELEKASRTVFLGNVSSKAITSKTAKKTLLHHLASFIPSLPPHSPAHKVESLRFRSTAFASAMPKKGAFAKKEVMDATTKSTNAYAVYSTQIAARNAARKLNGTIVLDRHLRVDEVAHPAKVDNRRCVFVGNLGFVDDESSIKAASEQEGQRKSKRKEPADVEEGLWTQFNKAGTVESVRVIRDSKTRVGKGIAYVQFADENGVEAALQFNDQKFPPLLPRKLRVVRAKAFKRNAKQNPSSSNKPISDSIYNPKVSAHEKSMQGRASKLLGRAGAAQVRTGRISFSGPGRPGGTPFKAPETFVFEGHRASSKQGTSGLKLGGSGKKKGGKPKTRSSKRGAAWKASGAKRLEK</sequence>
<evidence type="ECO:0000259" key="9">
    <source>
        <dbReference type="PROSITE" id="PS50102"/>
    </source>
</evidence>
<dbReference type="GO" id="GO:0000463">
    <property type="term" value="P:maturation of LSU-rRNA from tricistronic rRNA transcript (SSU-rRNA, 5.8S rRNA, LSU-rRNA)"/>
    <property type="evidence" value="ECO:0007669"/>
    <property type="project" value="TreeGrafter"/>
</dbReference>
<dbReference type="InterPro" id="IPR012677">
    <property type="entry name" value="Nucleotide-bd_a/b_plait_sf"/>
</dbReference>
<dbReference type="SMART" id="SM00360">
    <property type="entry name" value="RRM"/>
    <property type="match status" value="2"/>
</dbReference>
<dbReference type="InterPro" id="IPR035979">
    <property type="entry name" value="RBD_domain_sf"/>
</dbReference>
<dbReference type="OrthoDB" id="442677at2759"/>
<evidence type="ECO:0000256" key="5">
    <source>
        <dbReference type="ARBA" id="ARBA00022884"/>
    </source>
</evidence>
<evidence type="ECO:0000256" key="2">
    <source>
        <dbReference type="ARBA" id="ARBA00004604"/>
    </source>
</evidence>
<feature type="compositionally biased region" description="Basic residues" evidence="8">
    <location>
        <begin position="553"/>
        <end position="566"/>
    </location>
</feature>
<feature type="compositionally biased region" description="Basic and acidic residues" evidence="8">
    <location>
        <begin position="149"/>
        <end position="168"/>
    </location>
</feature>
<dbReference type="Proteomes" id="UP000250266">
    <property type="component" value="Unassembled WGS sequence"/>
</dbReference>
<dbReference type="InterPro" id="IPR000504">
    <property type="entry name" value="RRM_dom"/>
</dbReference>
<keyword evidence="5 7" id="KW-0694">RNA-binding</keyword>
<dbReference type="AlphaFoldDB" id="A0A8E2JCQ6"/>
<keyword evidence="11" id="KW-1185">Reference proteome</keyword>
<dbReference type="PANTHER" id="PTHR23236">
    <property type="entry name" value="EUKARYOTIC TRANSLATION INITIATION FACTOR 4B/4H"/>
    <property type="match status" value="1"/>
</dbReference>
<evidence type="ECO:0000256" key="7">
    <source>
        <dbReference type="PROSITE-ProRule" id="PRU00176"/>
    </source>
</evidence>
<comment type="similarity">
    <text evidence="3">Belongs to the RRM RBM34 family.</text>
</comment>
<feature type="region of interest" description="Disordered" evidence="8">
    <location>
        <begin position="487"/>
        <end position="581"/>
    </location>
</feature>
<evidence type="ECO:0000256" key="6">
    <source>
        <dbReference type="ARBA" id="ARBA00023242"/>
    </source>
</evidence>